<reference evidence="2 3" key="1">
    <citation type="submission" date="2024-09" db="EMBL/GenBank/DDBJ databases">
        <title>Chromosome-scale assembly of Riccia fluitans.</title>
        <authorList>
            <person name="Paukszto L."/>
            <person name="Sawicki J."/>
            <person name="Karawczyk K."/>
            <person name="Piernik-Szablinska J."/>
            <person name="Szczecinska M."/>
            <person name="Mazdziarz M."/>
        </authorList>
    </citation>
    <scope>NUCLEOTIDE SEQUENCE [LARGE SCALE GENOMIC DNA]</scope>
    <source>
        <strain evidence="2">Rf_01</strain>
        <tissue evidence="2">Aerial parts of the thallus</tissue>
    </source>
</reference>
<protein>
    <submittedName>
        <fullName evidence="2">Uncharacterized protein</fullName>
    </submittedName>
</protein>
<evidence type="ECO:0000256" key="1">
    <source>
        <dbReference type="SAM" id="Phobius"/>
    </source>
</evidence>
<keyword evidence="1" id="KW-0472">Membrane</keyword>
<evidence type="ECO:0000313" key="2">
    <source>
        <dbReference type="EMBL" id="KAL2645062.1"/>
    </source>
</evidence>
<accession>A0ABD1ZFB9</accession>
<organism evidence="2 3">
    <name type="scientific">Riccia fluitans</name>
    <dbReference type="NCBI Taxonomy" id="41844"/>
    <lineage>
        <taxon>Eukaryota</taxon>
        <taxon>Viridiplantae</taxon>
        <taxon>Streptophyta</taxon>
        <taxon>Embryophyta</taxon>
        <taxon>Marchantiophyta</taxon>
        <taxon>Marchantiopsida</taxon>
        <taxon>Marchantiidae</taxon>
        <taxon>Marchantiales</taxon>
        <taxon>Ricciaceae</taxon>
        <taxon>Riccia</taxon>
    </lineage>
</organism>
<feature type="transmembrane region" description="Helical" evidence="1">
    <location>
        <begin position="67"/>
        <end position="85"/>
    </location>
</feature>
<proteinExistence type="predicted"/>
<keyword evidence="1" id="KW-0812">Transmembrane</keyword>
<dbReference type="Proteomes" id="UP001605036">
    <property type="component" value="Unassembled WGS sequence"/>
</dbReference>
<name>A0ABD1ZFB9_9MARC</name>
<dbReference type="AlphaFoldDB" id="A0ABD1ZFB9"/>
<evidence type="ECO:0000313" key="3">
    <source>
        <dbReference type="Proteomes" id="UP001605036"/>
    </source>
</evidence>
<sequence>MTLWRLISDHEGRTSNRRRDCPVSWLLSVHHGRFSRIKVKNPESTCESHREPIAFCHQRRVSRTGHSGVSGTVSLGVFLGFALFAH</sequence>
<gene>
    <name evidence="2" type="ORF">R1flu_012649</name>
</gene>
<dbReference type="EMBL" id="JBHFFA010000002">
    <property type="protein sequence ID" value="KAL2645062.1"/>
    <property type="molecule type" value="Genomic_DNA"/>
</dbReference>
<comment type="caution">
    <text evidence="2">The sequence shown here is derived from an EMBL/GenBank/DDBJ whole genome shotgun (WGS) entry which is preliminary data.</text>
</comment>
<keyword evidence="3" id="KW-1185">Reference proteome</keyword>
<keyword evidence="1" id="KW-1133">Transmembrane helix</keyword>